<dbReference type="InterPro" id="IPR011990">
    <property type="entry name" value="TPR-like_helical_dom_sf"/>
</dbReference>
<dbReference type="PANTHER" id="PTHR47926">
    <property type="entry name" value="PENTATRICOPEPTIDE REPEAT-CONTAINING PROTEIN"/>
    <property type="match status" value="1"/>
</dbReference>
<evidence type="ECO:0000313" key="4">
    <source>
        <dbReference type="Proteomes" id="UP001227230"/>
    </source>
</evidence>
<evidence type="ECO:0000256" key="1">
    <source>
        <dbReference type="ARBA" id="ARBA00022737"/>
    </source>
</evidence>
<evidence type="ECO:0000313" key="3">
    <source>
        <dbReference type="EMBL" id="WKA12668.1"/>
    </source>
</evidence>
<protein>
    <recommendedName>
        <fullName evidence="5">Pentatricopeptide repeat-containing protein</fullName>
    </recommendedName>
</protein>
<dbReference type="Pfam" id="PF01535">
    <property type="entry name" value="PPR"/>
    <property type="match status" value="2"/>
</dbReference>
<organism evidence="3 4">
    <name type="scientific">Vitis vinifera</name>
    <name type="common">Grape</name>
    <dbReference type="NCBI Taxonomy" id="29760"/>
    <lineage>
        <taxon>Eukaryota</taxon>
        <taxon>Viridiplantae</taxon>
        <taxon>Streptophyta</taxon>
        <taxon>Embryophyta</taxon>
        <taxon>Tracheophyta</taxon>
        <taxon>Spermatophyta</taxon>
        <taxon>Magnoliopsida</taxon>
        <taxon>eudicotyledons</taxon>
        <taxon>Gunneridae</taxon>
        <taxon>Pentapetalae</taxon>
        <taxon>rosids</taxon>
        <taxon>Vitales</taxon>
        <taxon>Vitaceae</taxon>
        <taxon>Viteae</taxon>
        <taxon>Vitis</taxon>
    </lineage>
</organism>
<gene>
    <name evidence="3" type="ORF">VitviT2T_030031</name>
</gene>
<reference evidence="3 4" key="1">
    <citation type="journal article" date="2023" name="Hortic Res">
        <title>The complete reference genome for grapevine (Vitis vinifera L.) genetics and breeding.</title>
        <authorList>
            <person name="Shi X."/>
            <person name="Cao S."/>
            <person name="Wang X."/>
            <person name="Huang S."/>
            <person name="Wang Y."/>
            <person name="Liu Z."/>
            <person name="Liu W."/>
            <person name="Leng X."/>
            <person name="Peng Y."/>
            <person name="Wang N."/>
            <person name="Wang Y."/>
            <person name="Ma Z."/>
            <person name="Xu X."/>
            <person name="Zhang F."/>
            <person name="Xue H."/>
            <person name="Zhong H."/>
            <person name="Wang Y."/>
            <person name="Zhang K."/>
            <person name="Velt A."/>
            <person name="Avia K."/>
            <person name="Holtgrawe D."/>
            <person name="Grimplet J."/>
            <person name="Matus J.T."/>
            <person name="Ware D."/>
            <person name="Wu X."/>
            <person name="Wang H."/>
            <person name="Liu C."/>
            <person name="Fang Y."/>
            <person name="Rustenholz C."/>
            <person name="Cheng Z."/>
            <person name="Xiao H."/>
            <person name="Zhou Y."/>
        </authorList>
    </citation>
    <scope>NUCLEOTIDE SEQUENCE [LARGE SCALE GENOMIC DNA]</scope>
    <source>
        <strain evidence="4">cv. Pinot noir / PN40024</strain>
        <tissue evidence="3">Leaf</tissue>
    </source>
</reference>
<accession>A0ABY9DY48</accession>
<name>A0ABY9DY48_VITVI</name>
<evidence type="ECO:0000256" key="2">
    <source>
        <dbReference type="PROSITE-ProRule" id="PRU00708"/>
    </source>
</evidence>
<dbReference type="EMBL" id="CP126666">
    <property type="protein sequence ID" value="WKA12668.1"/>
    <property type="molecule type" value="Genomic_DNA"/>
</dbReference>
<dbReference type="PROSITE" id="PS51375">
    <property type="entry name" value="PPR"/>
    <property type="match status" value="1"/>
</dbReference>
<dbReference type="InterPro" id="IPR002885">
    <property type="entry name" value="PPR_rpt"/>
</dbReference>
<sequence length="128" mass="13994">MEEVGLKCNEVTVVAVLAACAHLGAVDLGKGIHEYINGNGFKRNVYISNTLMDMYAKCGCLEEARRVFEEMEERTVVSWSGMIGVLAMHGEAEVALRLFSDMSQVCIEPSGVIFVGFLHGCCRMGVDK</sequence>
<dbReference type="InterPro" id="IPR046960">
    <property type="entry name" value="PPR_At4g14850-like_plant"/>
</dbReference>
<dbReference type="Gene3D" id="1.25.40.10">
    <property type="entry name" value="Tetratricopeptide repeat domain"/>
    <property type="match status" value="1"/>
</dbReference>
<keyword evidence="1" id="KW-0677">Repeat</keyword>
<keyword evidence="4" id="KW-1185">Reference proteome</keyword>
<dbReference type="Proteomes" id="UP001227230">
    <property type="component" value="Chromosome 19"/>
</dbReference>
<dbReference type="NCBIfam" id="TIGR00756">
    <property type="entry name" value="PPR"/>
    <property type="match status" value="2"/>
</dbReference>
<dbReference type="PANTHER" id="PTHR47926:SF458">
    <property type="entry name" value="PENTATRICOPEPTIDE REPEAT-CONTAINING PROTEIN"/>
    <property type="match status" value="1"/>
</dbReference>
<feature type="repeat" description="PPR" evidence="2">
    <location>
        <begin position="44"/>
        <end position="78"/>
    </location>
</feature>
<evidence type="ECO:0008006" key="5">
    <source>
        <dbReference type="Google" id="ProtNLM"/>
    </source>
</evidence>
<proteinExistence type="predicted"/>